<proteinExistence type="inferred from homology"/>
<protein>
    <recommendedName>
        <fullName evidence="4">Thioredoxin domain-containing protein</fullName>
    </recommendedName>
</protein>
<reference evidence="5 6" key="1">
    <citation type="submission" date="2017-02" db="EMBL/GenBank/DDBJ databases">
        <title>Genomes of Trichoderma spp. with biocontrol activity.</title>
        <authorList>
            <person name="Gardiner D."/>
            <person name="Kazan K."/>
            <person name="Vos C."/>
            <person name="Harvey P."/>
        </authorList>
    </citation>
    <scope>NUCLEOTIDE SEQUENCE [LARGE SCALE GENOMIC DNA]</scope>
    <source>
        <strain evidence="5 6">Tr1</strain>
    </source>
</reference>
<dbReference type="CDD" id="cd02947">
    <property type="entry name" value="TRX_family"/>
    <property type="match status" value="1"/>
</dbReference>
<dbReference type="Pfam" id="PF00085">
    <property type="entry name" value="Thioredoxin"/>
    <property type="match status" value="1"/>
</dbReference>
<dbReference type="EMBL" id="MTYI01000016">
    <property type="protein sequence ID" value="PNP58806.1"/>
    <property type="molecule type" value="Genomic_DNA"/>
</dbReference>
<evidence type="ECO:0000256" key="3">
    <source>
        <dbReference type="SAM" id="Phobius"/>
    </source>
</evidence>
<name>A0A2K0ULZ7_TRIHA</name>
<accession>A0A2K0ULZ7</accession>
<organism evidence="5 6">
    <name type="scientific">Trichoderma harzianum</name>
    <name type="common">Hypocrea lixii</name>
    <dbReference type="NCBI Taxonomy" id="5544"/>
    <lineage>
        <taxon>Eukaryota</taxon>
        <taxon>Fungi</taxon>
        <taxon>Dikarya</taxon>
        <taxon>Ascomycota</taxon>
        <taxon>Pezizomycotina</taxon>
        <taxon>Sordariomycetes</taxon>
        <taxon>Hypocreomycetidae</taxon>
        <taxon>Hypocreales</taxon>
        <taxon>Hypocreaceae</taxon>
        <taxon>Trichoderma</taxon>
    </lineage>
</organism>
<dbReference type="PANTHER" id="PTHR46115">
    <property type="entry name" value="THIOREDOXIN-LIKE PROTEIN 1"/>
    <property type="match status" value="1"/>
</dbReference>
<evidence type="ECO:0000256" key="2">
    <source>
        <dbReference type="ARBA" id="ARBA00023157"/>
    </source>
</evidence>
<dbReference type="OrthoDB" id="2121326at2759"/>
<evidence type="ECO:0000256" key="1">
    <source>
        <dbReference type="ARBA" id="ARBA00008987"/>
    </source>
</evidence>
<sequence length="132" mass="14203">MIAPHFERLAKEHSRPNKVAFAKVNVDNQANIARTNGVTAMPTFKIFHNGTAVETIRGANPSALTEAITKAVSLSDGGKVEDVFKTPGRTLGGDGPIPGQGRHWSVTLLLNIVMMFVGLYLTSLFSARNKEA</sequence>
<feature type="domain" description="Thioredoxin" evidence="4">
    <location>
        <begin position="1"/>
        <end position="69"/>
    </location>
</feature>
<dbReference type="Gene3D" id="3.40.30.10">
    <property type="entry name" value="Glutaredoxin"/>
    <property type="match status" value="1"/>
</dbReference>
<feature type="transmembrane region" description="Helical" evidence="3">
    <location>
        <begin position="108"/>
        <end position="127"/>
    </location>
</feature>
<dbReference type="InterPro" id="IPR013766">
    <property type="entry name" value="Thioredoxin_domain"/>
</dbReference>
<dbReference type="Proteomes" id="UP000236290">
    <property type="component" value="Unassembled WGS sequence"/>
</dbReference>
<dbReference type="SUPFAM" id="SSF52833">
    <property type="entry name" value="Thioredoxin-like"/>
    <property type="match status" value="1"/>
</dbReference>
<gene>
    <name evidence="5" type="ORF">THARTR1_01054</name>
</gene>
<dbReference type="InterPro" id="IPR036249">
    <property type="entry name" value="Thioredoxin-like_sf"/>
</dbReference>
<keyword evidence="2" id="KW-1015">Disulfide bond</keyword>
<evidence type="ECO:0000313" key="5">
    <source>
        <dbReference type="EMBL" id="PNP58806.1"/>
    </source>
</evidence>
<evidence type="ECO:0000313" key="6">
    <source>
        <dbReference type="Proteomes" id="UP000236290"/>
    </source>
</evidence>
<evidence type="ECO:0000259" key="4">
    <source>
        <dbReference type="Pfam" id="PF00085"/>
    </source>
</evidence>
<comment type="similarity">
    <text evidence="1">Belongs to the thioredoxin family.</text>
</comment>
<dbReference type="AlphaFoldDB" id="A0A2K0ULZ7"/>
<keyword evidence="3" id="KW-0472">Membrane</keyword>
<keyword evidence="3" id="KW-0812">Transmembrane</keyword>
<comment type="caution">
    <text evidence="5">The sequence shown here is derived from an EMBL/GenBank/DDBJ whole genome shotgun (WGS) entry which is preliminary data.</text>
</comment>
<keyword evidence="3" id="KW-1133">Transmembrane helix</keyword>